<gene>
    <name evidence="2" type="ORF">JYB88_13900</name>
</gene>
<organism evidence="2 3">
    <name type="scientific">Shewanella cyperi</name>
    <dbReference type="NCBI Taxonomy" id="2814292"/>
    <lineage>
        <taxon>Bacteria</taxon>
        <taxon>Pseudomonadati</taxon>
        <taxon>Pseudomonadota</taxon>
        <taxon>Gammaproteobacteria</taxon>
        <taxon>Alteromonadales</taxon>
        <taxon>Shewanellaceae</taxon>
        <taxon>Shewanella</taxon>
    </lineage>
</organism>
<dbReference type="PROSITE" id="PS51257">
    <property type="entry name" value="PROKAR_LIPOPROTEIN"/>
    <property type="match status" value="1"/>
</dbReference>
<evidence type="ECO:0000313" key="2">
    <source>
        <dbReference type="EMBL" id="QSX29295.1"/>
    </source>
</evidence>
<dbReference type="KEGG" id="scyp:JYB88_13900"/>
<evidence type="ECO:0000313" key="3">
    <source>
        <dbReference type="Proteomes" id="UP000663281"/>
    </source>
</evidence>
<dbReference type="AlphaFoldDB" id="A0A975AJP3"/>
<reference evidence="2 3" key="1">
    <citation type="submission" date="2021-03" db="EMBL/GenBank/DDBJ databases">
        <title>Novel species identification of genus Shewanella.</title>
        <authorList>
            <person name="Liu G."/>
            <person name="Zhang Q."/>
        </authorList>
    </citation>
    <scope>NUCLEOTIDE SEQUENCE [LARGE SCALE GENOMIC DNA]</scope>
    <source>
        <strain evidence="2 3">FJAT-53726</strain>
    </source>
</reference>
<accession>A0A975AJP3</accession>
<sequence>MKSSAFLLKPAPLMLALLLSACGSTQKTTTQAETNAPKAEAGQSAQSAPKPPAAPAAPAVPAAPAAPVQVEQGVIYVLNDIPYNPDKTIDEKVENECVQLGRQFSDSLVKYANGQKLKVKRVESLPEEGAVVKLTIDNVFSEGHAGVPFNGHQKSVTVTAHYWLNGKEVDSKEFSRNSTGGFWGGFKGSCSVLQHTVNTLGNDVAKWLKTQA</sequence>
<dbReference type="RefSeq" id="WP_207324485.1">
    <property type="nucleotide sequence ID" value="NZ_CP071504.1"/>
</dbReference>
<evidence type="ECO:0000256" key="1">
    <source>
        <dbReference type="SAM" id="MobiDB-lite"/>
    </source>
</evidence>
<evidence type="ECO:0008006" key="4">
    <source>
        <dbReference type="Google" id="ProtNLM"/>
    </source>
</evidence>
<dbReference type="Proteomes" id="UP000663281">
    <property type="component" value="Chromosome"/>
</dbReference>
<protein>
    <recommendedName>
        <fullName evidence="4">Lipoprotein</fullName>
    </recommendedName>
</protein>
<name>A0A975AJP3_9GAMM</name>
<dbReference type="EMBL" id="CP071504">
    <property type="protein sequence ID" value="QSX29295.1"/>
    <property type="molecule type" value="Genomic_DNA"/>
</dbReference>
<keyword evidence="3" id="KW-1185">Reference proteome</keyword>
<proteinExistence type="predicted"/>
<feature type="region of interest" description="Disordered" evidence="1">
    <location>
        <begin position="29"/>
        <end position="59"/>
    </location>
</feature>